<dbReference type="PROSITE" id="PS50863">
    <property type="entry name" value="B3"/>
    <property type="match status" value="1"/>
</dbReference>
<dbReference type="PANTHER" id="PTHR31391:SF101">
    <property type="entry name" value="B3 DOMAIN-CONTAINING PROTEIN OS01G0234100"/>
    <property type="match status" value="1"/>
</dbReference>
<dbReference type="CDD" id="cd10017">
    <property type="entry name" value="B3_DNA"/>
    <property type="match status" value="1"/>
</dbReference>
<evidence type="ECO:0000256" key="3">
    <source>
        <dbReference type="ARBA" id="ARBA00023125"/>
    </source>
</evidence>
<dbReference type="InterPro" id="IPR044837">
    <property type="entry name" value="REM16-like"/>
</dbReference>
<feature type="compositionally biased region" description="Basic residues" evidence="7">
    <location>
        <begin position="202"/>
        <end position="212"/>
    </location>
</feature>
<gene>
    <name evidence="9" type="ORF">MKW94_021164</name>
</gene>
<name>A0AA41VM39_PAPNU</name>
<sequence>MIVEQVIASGKKNDVKLMTEVEKPKSLAEVRAEEIQSSLDPKFPSLVKLMLRSNVIQGFWLGLPSQFCSWLPENDTEVTLVGEDGEEYAANYLPRKFGLSGGWRAFAVAHKLVEGDALVFQLVKASKFKVYIVRTHSLPNVGVTLLKSGFPAEGSDQEDAKERKTSIKYKRKHVTPHPAVPLLSEDQDTLLPSKSCKEMKTTKRPTPKHVKSHPSDPLLGEDQDASLPIAGPKDTTATENPTQKRVKFHPSVLHHGGDQTPPLSSSEQPESHSSEEVIDRQVSEGKQLSDSNVEIQDVADFESFTITVNGLIIDPEISENYRSKYYELCRSQKTYLHKHLMKGVNSKLVAGIICETVDIADAIRASELCTPKDDFKAWKKSLIGFKHLGMNVEVLLSRIDILLKLAMEAEDSFDYSETMIRRNRVKKEIAVLDMKILELRNEALRLEREVKSLQANAEKHEAFYSVVKSPW</sequence>
<evidence type="ECO:0000256" key="4">
    <source>
        <dbReference type="ARBA" id="ARBA00023163"/>
    </source>
</evidence>
<keyword evidence="10" id="KW-1185">Reference proteome</keyword>
<evidence type="ECO:0000256" key="7">
    <source>
        <dbReference type="SAM" id="MobiDB-lite"/>
    </source>
</evidence>
<dbReference type="AlphaFoldDB" id="A0AA41VM39"/>
<dbReference type="SUPFAM" id="SSF101936">
    <property type="entry name" value="DNA-binding pseudobarrel domain"/>
    <property type="match status" value="1"/>
</dbReference>
<feature type="compositionally biased region" description="Basic residues" evidence="7">
    <location>
        <begin position="166"/>
        <end position="175"/>
    </location>
</feature>
<dbReference type="GO" id="GO:0005634">
    <property type="term" value="C:nucleus"/>
    <property type="evidence" value="ECO:0007669"/>
    <property type="project" value="UniProtKB-SubCell"/>
</dbReference>
<dbReference type="InterPro" id="IPR003340">
    <property type="entry name" value="B3_DNA-bd"/>
</dbReference>
<proteinExistence type="predicted"/>
<feature type="compositionally biased region" description="Basic and acidic residues" evidence="7">
    <location>
        <begin position="269"/>
        <end position="283"/>
    </location>
</feature>
<feature type="domain" description="TF-B3" evidence="8">
    <location>
        <begin position="46"/>
        <end position="136"/>
    </location>
</feature>
<dbReference type="PANTHER" id="PTHR31391">
    <property type="entry name" value="B3 DOMAIN-CONTAINING PROTEIN OS11G0197600-RELATED"/>
    <property type="match status" value="1"/>
</dbReference>
<dbReference type="Pfam" id="PF02362">
    <property type="entry name" value="B3"/>
    <property type="match status" value="1"/>
</dbReference>
<keyword evidence="4" id="KW-0804">Transcription</keyword>
<dbReference type="SMART" id="SM01019">
    <property type="entry name" value="B3"/>
    <property type="match status" value="1"/>
</dbReference>
<reference evidence="9" key="1">
    <citation type="submission" date="2022-03" db="EMBL/GenBank/DDBJ databases">
        <title>A functionally conserved STORR gene fusion in Papaver species that diverged 16.8 million years ago.</title>
        <authorList>
            <person name="Catania T."/>
        </authorList>
    </citation>
    <scope>NUCLEOTIDE SEQUENCE</scope>
    <source>
        <strain evidence="9">S-191538</strain>
    </source>
</reference>
<feature type="coiled-coil region" evidence="6">
    <location>
        <begin position="422"/>
        <end position="463"/>
    </location>
</feature>
<evidence type="ECO:0000313" key="9">
    <source>
        <dbReference type="EMBL" id="MCL7043598.1"/>
    </source>
</evidence>
<evidence type="ECO:0000256" key="6">
    <source>
        <dbReference type="SAM" id="Coils"/>
    </source>
</evidence>
<organism evidence="9 10">
    <name type="scientific">Papaver nudicaule</name>
    <name type="common">Iceland poppy</name>
    <dbReference type="NCBI Taxonomy" id="74823"/>
    <lineage>
        <taxon>Eukaryota</taxon>
        <taxon>Viridiplantae</taxon>
        <taxon>Streptophyta</taxon>
        <taxon>Embryophyta</taxon>
        <taxon>Tracheophyta</taxon>
        <taxon>Spermatophyta</taxon>
        <taxon>Magnoliopsida</taxon>
        <taxon>Ranunculales</taxon>
        <taxon>Papaveraceae</taxon>
        <taxon>Papaveroideae</taxon>
        <taxon>Papaver</taxon>
    </lineage>
</organism>
<evidence type="ECO:0000256" key="1">
    <source>
        <dbReference type="ARBA" id="ARBA00004123"/>
    </source>
</evidence>
<evidence type="ECO:0000259" key="8">
    <source>
        <dbReference type="PROSITE" id="PS50863"/>
    </source>
</evidence>
<evidence type="ECO:0000256" key="2">
    <source>
        <dbReference type="ARBA" id="ARBA00023015"/>
    </source>
</evidence>
<accession>A0AA41VM39</accession>
<keyword evidence="6" id="KW-0175">Coiled coil</keyword>
<dbReference type="Gene3D" id="2.40.330.10">
    <property type="entry name" value="DNA-binding pseudobarrel domain"/>
    <property type="match status" value="1"/>
</dbReference>
<evidence type="ECO:0000313" key="10">
    <source>
        <dbReference type="Proteomes" id="UP001177140"/>
    </source>
</evidence>
<keyword evidence="5" id="KW-0539">Nucleus</keyword>
<dbReference type="GO" id="GO:0003677">
    <property type="term" value="F:DNA binding"/>
    <property type="evidence" value="ECO:0007669"/>
    <property type="project" value="UniProtKB-KW"/>
</dbReference>
<dbReference type="Proteomes" id="UP001177140">
    <property type="component" value="Unassembled WGS sequence"/>
</dbReference>
<feature type="region of interest" description="Disordered" evidence="7">
    <location>
        <begin position="149"/>
        <end position="291"/>
    </location>
</feature>
<dbReference type="EMBL" id="JAJJMA010248538">
    <property type="protein sequence ID" value="MCL7043598.1"/>
    <property type="molecule type" value="Genomic_DNA"/>
</dbReference>
<dbReference type="InterPro" id="IPR015300">
    <property type="entry name" value="DNA-bd_pseudobarrel_sf"/>
</dbReference>
<keyword evidence="2" id="KW-0805">Transcription regulation</keyword>
<evidence type="ECO:0000256" key="5">
    <source>
        <dbReference type="ARBA" id="ARBA00023242"/>
    </source>
</evidence>
<protein>
    <recommendedName>
        <fullName evidence="8">TF-B3 domain-containing protein</fullName>
    </recommendedName>
</protein>
<comment type="subcellular location">
    <subcellularLocation>
        <location evidence="1">Nucleus</location>
    </subcellularLocation>
</comment>
<keyword evidence="3" id="KW-0238">DNA-binding</keyword>
<comment type="caution">
    <text evidence="9">The sequence shown here is derived from an EMBL/GenBank/DDBJ whole genome shotgun (WGS) entry which is preliminary data.</text>
</comment>